<accession>A0ABN8YRY9</accession>
<feature type="region of interest" description="Disordered" evidence="1">
    <location>
        <begin position="48"/>
        <end position="94"/>
    </location>
</feature>
<organism evidence="2 3">
    <name type="scientific">Rangifer tarandus platyrhynchus</name>
    <name type="common">Svalbard reindeer</name>
    <dbReference type="NCBI Taxonomy" id="3082113"/>
    <lineage>
        <taxon>Eukaryota</taxon>
        <taxon>Metazoa</taxon>
        <taxon>Chordata</taxon>
        <taxon>Craniata</taxon>
        <taxon>Vertebrata</taxon>
        <taxon>Euteleostomi</taxon>
        <taxon>Mammalia</taxon>
        <taxon>Eutheria</taxon>
        <taxon>Laurasiatheria</taxon>
        <taxon>Artiodactyla</taxon>
        <taxon>Ruminantia</taxon>
        <taxon>Pecora</taxon>
        <taxon>Cervidae</taxon>
        <taxon>Odocoileinae</taxon>
        <taxon>Rangifer</taxon>
    </lineage>
</organism>
<feature type="region of interest" description="Disordered" evidence="1">
    <location>
        <begin position="122"/>
        <end position="151"/>
    </location>
</feature>
<proteinExistence type="predicted"/>
<reference evidence="2" key="1">
    <citation type="submission" date="2023-04" db="EMBL/GenBank/DDBJ databases">
        <authorList>
            <consortium name="ELIXIR-Norway"/>
        </authorList>
    </citation>
    <scope>NUCLEOTIDE SEQUENCE [LARGE SCALE GENOMIC DNA]</scope>
</reference>
<sequence length="151" mass="16297">MSEFITAGCAGTAHIKSQQLEGSLISSSVPFPVAPSLLPRKFLLLPPLISGENSNERPPGRSSHPAVCRRGGAQARTHSQFPEEQRDRSPCPQPHKVRLSFQEQLTPQETCARTLSAASLGSVPAANRSNSQQPQNGYSVMCPNDDTVFTM</sequence>
<feature type="compositionally biased region" description="Polar residues" evidence="1">
    <location>
        <begin position="127"/>
        <end position="138"/>
    </location>
</feature>
<evidence type="ECO:0000313" key="2">
    <source>
        <dbReference type="EMBL" id="CAI9164348.1"/>
    </source>
</evidence>
<dbReference type="Proteomes" id="UP001176941">
    <property type="component" value="Chromosome 22"/>
</dbReference>
<name>A0ABN8YRY9_RANTA</name>
<evidence type="ECO:0000256" key="1">
    <source>
        <dbReference type="SAM" id="MobiDB-lite"/>
    </source>
</evidence>
<protein>
    <submittedName>
        <fullName evidence="2">Uncharacterized protein</fullName>
    </submittedName>
</protein>
<keyword evidence="3" id="KW-1185">Reference proteome</keyword>
<evidence type="ECO:0000313" key="3">
    <source>
        <dbReference type="Proteomes" id="UP001176941"/>
    </source>
</evidence>
<dbReference type="EMBL" id="OX459958">
    <property type="protein sequence ID" value="CAI9164348.1"/>
    <property type="molecule type" value="Genomic_DNA"/>
</dbReference>
<gene>
    <name evidence="2" type="ORF">MRATA1EN1_LOCUS13310</name>
</gene>